<accession>A0AAE0NNT2</accession>
<evidence type="ECO:0000259" key="9">
    <source>
        <dbReference type="PROSITE" id="PS50048"/>
    </source>
</evidence>
<dbReference type="Proteomes" id="UP001285441">
    <property type="component" value="Unassembled WGS sequence"/>
</dbReference>
<evidence type="ECO:0000256" key="2">
    <source>
        <dbReference type="ARBA" id="ARBA00022723"/>
    </source>
</evidence>
<keyword evidence="3" id="KW-0805">Transcription regulation</keyword>
<comment type="subcellular location">
    <subcellularLocation>
        <location evidence="1">Nucleus</location>
    </subcellularLocation>
</comment>
<keyword evidence="6" id="KW-0539">Nucleus</keyword>
<dbReference type="GO" id="GO:0008270">
    <property type="term" value="F:zinc ion binding"/>
    <property type="evidence" value="ECO:0007669"/>
    <property type="project" value="InterPro"/>
</dbReference>
<dbReference type="AlphaFoldDB" id="A0AAE0NNT2"/>
<dbReference type="PANTHER" id="PTHR46910:SF37">
    <property type="entry name" value="ZN(II)2CYS6 TRANSCRIPTION FACTOR (EUROFUNG)"/>
    <property type="match status" value="1"/>
</dbReference>
<dbReference type="PROSITE" id="PS50048">
    <property type="entry name" value="ZN2_CY6_FUNGAL_2"/>
    <property type="match status" value="1"/>
</dbReference>
<dbReference type="EMBL" id="JAULSW010000004">
    <property type="protein sequence ID" value="KAK3384946.1"/>
    <property type="molecule type" value="Genomic_DNA"/>
</dbReference>
<dbReference type="InterPro" id="IPR050987">
    <property type="entry name" value="AtrR-like"/>
</dbReference>
<protein>
    <recommendedName>
        <fullName evidence="9">Zn(2)-C6 fungal-type domain-containing protein</fullName>
    </recommendedName>
</protein>
<evidence type="ECO:0000256" key="5">
    <source>
        <dbReference type="ARBA" id="ARBA00023163"/>
    </source>
</evidence>
<feature type="compositionally biased region" description="Polar residues" evidence="8">
    <location>
        <begin position="685"/>
        <end position="705"/>
    </location>
</feature>
<dbReference type="GO" id="GO:0000981">
    <property type="term" value="F:DNA-binding transcription factor activity, RNA polymerase II-specific"/>
    <property type="evidence" value="ECO:0007669"/>
    <property type="project" value="InterPro"/>
</dbReference>
<evidence type="ECO:0000313" key="10">
    <source>
        <dbReference type="EMBL" id="KAK3384946.1"/>
    </source>
</evidence>
<dbReference type="CDD" id="cd00067">
    <property type="entry name" value="GAL4"/>
    <property type="match status" value="1"/>
</dbReference>
<evidence type="ECO:0000313" key="11">
    <source>
        <dbReference type="Proteomes" id="UP001285441"/>
    </source>
</evidence>
<name>A0AAE0NNT2_9PEZI</name>
<dbReference type="InterPro" id="IPR001138">
    <property type="entry name" value="Zn2Cys6_DnaBD"/>
</dbReference>
<feature type="coiled-coil region" evidence="7">
    <location>
        <begin position="83"/>
        <end position="110"/>
    </location>
</feature>
<evidence type="ECO:0000256" key="1">
    <source>
        <dbReference type="ARBA" id="ARBA00004123"/>
    </source>
</evidence>
<sequence>MDDGQGRSGLARFACDFCKHKKIKCSRELPKCAACKPWPGICDYSRRPVSLGAPKPEIMPLPQPETVPISLGLPVHAVQRIEANSAAARLEKVEAALESLTASVNRLLAASDPQDTRGREKECSRVDSIKSIALGSPQTGRAKSPISPHSFSAVGEADSQLGRILPLLKPQPDYNIAVNGLQDLTKDLKNPPCPPLSTVNSNFTRAYIVPDRETGLWMMHNFSRIMRLTKVYFDTPSDELLQQVIFKPTEAPPAWVIFVSYLLLAAPDSTDPGTLTNLLRWNTKLALNHASMYLVPCNINVQALMLLSFHGEDYASPNTSWILTSHACHQAEAVALYSPSTELNREAQQRQLSLFWGLFVLEKTCALAFGRPVFMPTAFYRNVPVPSFDHLAKFNFHLHNSSFESSETTYSPFGAHLFLQNIKLAKLIGTILDVLASGGSLEERDRLRAKLDAWCQETTEILGSAQATERKLFGEKPNGEMSQLVATIKLRATHAMIILVKGLPQYDELRLSGSRQILQLLPQMVAGWHPFYNGVIWQILYYPFTPFFVLLSHVLRNPRGPDVHDDLALLQSLTGHFTNLRSRLTLLSDTSARLAHTAEVFFRLAQRYVQESNAAPFSGFPLANPECPSTPSAPKGKVSTRNLHPESVSGRLVSNPALEDFTFNDVEIDKFMSWLPQDLPADFSSFGSTGSHSEDNAGSTSTARQNAPHGQKRPFEATFDWFSWEQYYSDSGAPSGGSVQF</sequence>
<dbReference type="InterPro" id="IPR036864">
    <property type="entry name" value="Zn2-C6_fun-type_DNA-bd_sf"/>
</dbReference>
<keyword evidence="2" id="KW-0479">Metal-binding</keyword>
<dbReference type="PANTHER" id="PTHR46910">
    <property type="entry name" value="TRANSCRIPTION FACTOR PDR1"/>
    <property type="match status" value="1"/>
</dbReference>
<organism evidence="10 11">
    <name type="scientific">Podospora didyma</name>
    <dbReference type="NCBI Taxonomy" id="330526"/>
    <lineage>
        <taxon>Eukaryota</taxon>
        <taxon>Fungi</taxon>
        <taxon>Dikarya</taxon>
        <taxon>Ascomycota</taxon>
        <taxon>Pezizomycotina</taxon>
        <taxon>Sordariomycetes</taxon>
        <taxon>Sordariomycetidae</taxon>
        <taxon>Sordariales</taxon>
        <taxon>Podosporaceae</taxon>
        <taxon>Podospora</taxon>
    </lineage>
</organism>
<evidence type="ECO:0000256" key="8">
    <source>
        <dbReference type="SAM" id="MobiDB-lite"/>
    </source>
</evidence>
<dbReference type="GO" id="GO:0006351">
    <property type="term" value="P:DNA-templated transcription"/>
    <property type="evidence" value="ECO:0007669"/>
    <property type="project" value="InterPro"/>
</dbReference>
<dbReference type="CDD" id="cd12148">
    <property type="entry name" value="fungal_TF_MHR"/>
    <property type="match status" value="1"/>
</dbReference>
<dbReference type="GO" id="GO:0005634">
    <property type="term" value="C:nucleus"/>
    <property type="evidence" value="ECO:0007669"/>
    <property type="project" value="UniProtKB-SubCell"/>
</dbReference>
<dbReference type="SUPFAM" id="SSF57701">
    <property type="entry name" value="Zn2/Cys6 DNA-binding domain"/>
    <property type="match status" value="1"/>
</dbReference>
<evidence type="ECO:0000256" key="3">
    <source>
        <dbReference type="ARBA" id="ARBA00023015"/>
    </source>
</evidence>
<gene>
    <name evidence="10" type="ORF">B0H63DRAFT_174318</name>
</gene>
<dbReference type="SMART" id="SM00066">
    <property type="entry name" value="GAL4"/>
    <property type="match status" value="1"/>
</dbReference>
<comment type="caution">
    <text evidence="10">The sequence shown here is derived from an EMBL/GenBank/DDBJ whole genome shotgun (WGS) entry which is preliminary data.</text>
</comment>
<reference evidence="10" key="2">
    <citation type="submission" date="2023-06" db="EMBL/GenBank/DDBJ databases">
        <authorList>
            <consortium name="Lawrence Berkeley National Laboratory"/>
            <person name="Haridas S."/>
            <person name="Hensen N."/>
            <person name="Bonometti L."/>
            <person name="Westerberg I."/>
            <person name="Brannstrom I.O."/>
            <person name="Guillou S."/>
            <person name="Cros-Aarteil S."/>
            <person name="Calhoun S."/>
            <person name="Kuo A."/>
            <person name="Mondo S."/>
            <person name="Pangilinan J."/>
            <person name="Riley R."/>
            <person name="LaButti K."/>
            <person name="Andreopoulos B."/>
            <person name="Lipzen A."/>
            <person name="Chen C."/>
            <person name="Yanf M."/>
            <person name="Daum C."/>
            <person name="Ng V."/>
            <person name="Clum A."/>
            <person name="Steindorff A."/>
            <person name="Ohm R."/>
            <person name="Martin F."/>
            <person name="Silar P."/>
            <person name="Natvig D."/>
            <person name="Lalanne C."/>
            <person name="Gautier V."/>
            <person name="Ament-velasquez S.L."/>
            <person name="Kruys A."/>
            <person name="Hutchinson M.I."/>
            <person name="Powell A.J."/>
            <person name="Barry K."/>
            <person name="Miller A.N."/>
            <person name="Grigoriev I.V."/>
            <person name="Debuchy R."/>
            <person name="Gladieux P."/>
            <person name="Thoren M.H."/>
            <person name="Johannesson H."/>
        </authorList>
    </citation>
    <scope>NUCLEOTIDE SEQUENCE</scope>
    <source>
        <strain evidence="10">CBS 232.78</strain>
    </source>
</reference>
<dbReference type="Pfam" id="PF04082">
    <property type="entry name" value="Fungal_trans"/>
    <property type="match status" value="1"/>
</dbReference>
<dbReference type="PROSITE" id="PS00463">
    <property type="entry name" value="ZN2_CY6_FUNGAL_1"/>
    <property type="match status" value="1"/>
</dbReference>
<keyword evidence="7" id="KW-0175">Coiled coil</keyword>
<dbReference type="Gene3D" id="4.10.240.10">
    <property type="entry name" value="Zn(2)-C6 fungal-type DNA-binding domain"/>
    <property type="match status" value="1"/>
</dbReference>
<dbReference type="GO" id="GO:0003677">
    <property type="term" value="F:DNA binding"/>
    <property type="evidence" value="ECO:0007669"/>
    <property type="project" value="UniProtKB-KW"/>
</dbReference>
<feature type="domain" description="Zn(2)-C6 fungal-type" evidence="9">
    <location>
        <begin position="14"/>
        <end position="44"/>
    </location>
</feature>
<dbReference type="SMART" id="SM00906">
    <property type="entry name" value="Fungal_trans"/>
    <property type="match status" value="1"/>
</dbReference>
<dbReference type="Pfam" id="PF00172">
    <property type="entry name" value="Zn_clus"/>
    <property type="match status" value="1"/>
</dbReference>
<evidence type="ECO:0000256" key="7">
    <source>
        <dbReference type="SAM" id="Coils"/>
    </source>
</evidence>
<evidence type="ECO:0000256" key="6">
    <source>
        <dbReference type="ARBA" id="ARBA00023242"/>
    </source>
</evidence>
<evidence type="ECO:0000256" key="4">
    <source>
        <dbReference type="ARBA" id="ARBA00023125"/>
    </source>
</evidence>
<dbReference type="InterPro" id="IPR007219">
    <property type="entry name" value="XnlR_reg_dom"/>
</dbReference>
<keyword evidence="5" id="KW-0804">Transcription</keyword>
<keyword evidence="11" id="KW-1185">Reference proteome</keyword>
<proteinExistence type="predicted"/>
<reference evidence="10" key="1">
    <citation type="journal article" date="2023" name="Mol. Phylogenet. Evol.">
        <title>Genome-scale phylogeny and comparative genomics of the fungal order Sordariales.</title>
        <authorList>
            <person name="Hensen N."/>
            <person name="Bonometti L."/>
            <person name="Westerberg I."/>
            <person name="Brannstrom I.O."/>
            <person name="Guillou S."/>
            <person name="Cros-Aarteil S."/>
            <person name="Calhoun S."/>
            <person name="Haridas S."/>
            <person name="Kuo A."/>
            <person name="Mondo S."/>
            <person name="Pangilinan J."/>
            <person name="Riley R."/>
            <person name="LaButti K."/>
            <person name="Andreopoulos B."/>
            <person name="Lipzen A."/>
            <person name="Chen C."/>
            <person name="Yan M."/>
            <person name="Daum C."/>
            <person name="Ng V."/>
            <person name="Clum A."/>
            <person name="Steindorff A."/>
            <person name="Ohm R.A."/>
            <person name="Martin F."/>
            <person name="Silar P."/>
            <person name="Natvig D.O."/>
            <person name="Lalanne C."/>
            <person name="Gautier V."/>
            <person name="Ament-Velasquez S.L."/>
            <person name="Kruys A."/>
            <person name="Hutchinson M.I."/>
            <person name="Powell A.J."/>
            <person name="Barry K."/>
            <person name="Miller A.N."/>
            <person name="Grigoriev I.V."/>
            <person name="Debuchy R."/>
            <person name="Gladieux P."/>
            <person name="Hiltunen Thoren M."/>
            <person name="Johannesson H."/>
        </authorList>
    </citation>
    <scope>NUCLEOTIDE SEQUENCE</scope>
    <source>
        <strain evidence="10">CBS 232.78</strain>
    </source>
</reference>
<feature type="region of interest" description="Disordered" evidence="8">
    <location>
        <begin position="685"/>
        <end position="712"/>
    </location>
</feature>
<keyword evidence="4" id="KW-0238">DNA-binding</keyword>